<geneLocation type="plasmid" evidence="2">
    <name>cbm2636_mp</name>
</geneLocation>
<proteinExistence type="predicted"/>
<protein>
    <submittedName>
        <fullName evidence="1">Uncharacterized protein</fullName>
    </submittedName>
</protein>
<evidence type="ECO:0000313" key="2">
    <source>
        <dbReference type="Proteomes" id="UP000254259"/>
    </source>
</evidence>
<organism evidence="1 2">
    <name type="scientific">Cupriavidus taiwanensis</name>
    <dbReference type="NCBI Taxonomy" id="164546"/>
    <lineage>
        <taxon>Bacteria</taxon>
        <taxon>Pseudomonadati</taxon>
        <taxon>Pseudomonadota</taxon>
        <taxon>Betaproteobacteria</taxon>
        <taxon>Burkholderiales</taxon>
        <taxon>Burkholderiaceae</taxon>
        <taxon>Cupriavidus</taxon>
    </lineage>
</organism>
<keyword evidence="1" id="KW-0614">Plasmid</keyword>
<sequence>MIPITAGWIASFYSGSCWRNDPANFPVIARLPPHAWHLFLWEGSGWRGGSPAAAPHAPIISGQAHGHGAHRCARTRYRG</sequence>
<reference evidence="1 2" key="1">
    <citation type="submission" date="2018-01" db="EMBL/GenBank/DDBJ databases">
        <authorList>
            <person name="Clerissi C."/>
        </authorList>
    </citation>
    <scope>NUCLEOTIDE SEQUENCE [LARGE SCALE GENOMIC DNA]</scope>
    <source>
        <strain evidence="1">Cupriavidus taiwanensis SWF 66322</strain>
        <plasmid evidence="2">cbm2636_mp</plasmid>
    </source>
</reference>
<dbReference type="EMBL" id="LT984814">
    <property type="protein sequence ID" value="SPD68669.1"/>
    <property type="molecule type" value="Genomic_DNA"/>
</dbReference>
<dbReference type="AlphaFoldDB" id="A0A9Q7XTE2"/>
<accession>A0A9Q7XTE2</accession>
<evidence type="ECO:0000313" key="1">
    <source>
        <dbReference type="EMBL" id="SPD68669.1"/>
    </source>
</evidence>
<gene>
    <name evidence="1" type="ORF">CBM2636_MP21519</name>
</gene>
<name>A0A9Q7XTE2_9BURK</name>
<dbReference type="Proteomes" id="UP000254259">
    <property type="component" value="Plasmid CBM2636_mp"/>
</dbReference>